<dbReference type="EMBL" id="POUA01000039">
    <property type="protein sequence ID" value="PZG51981.1"/>
    <property type="molecule type" value="Genomic_DNA"/>
</dbReference>
<evidence type="ECO:0000313" key="1">
    <source>
        <dbReference type="EMBL" id="PZG51981.1"/>
    </source>
</evidence>
<gene>
    <name evidence="1" type="ORF">C1I98_07905</name>
</gene>
<name>A0A2W2GU93_9ACTN</name>
<dbReference type="AlphaFoldDB" id="A0A2W2GU93"/>
<comment type="caution">
    <text evidence="1">The sequence shown here is derived from an EMBL/GenBank/DDBJ whole genome shotgun (WGS) entry which is preliminary data.</text>
</comment>
<organism evidence="1 2">
    <name type="scientific">Spongiactinospora gelatinilytica</name>
    <dbReference type="NCBI Taxonomy" id="2666298"/>
    <lineage>
        <taxon>Bacteria</taxon>
        <taxon>Bacillati</taxon>
        <taxon>Actinomycetota</taxon>
        <taxon>Actinomycetes</taxon>
        <taxon>Streptosporangiales</taxon>
        <taxon>Streptosporangiaceae</taxon>
        <taxon>Spongiactinospora</taxon>
    </lineage>
</organism>
<evidence type="ECO:0000313" key="2">
    <source>
        <dbReference type="Proteomes" id="UP000248544"/>
    </source>
</evidence>
<accession>A0A2W2GU93</accession>
<protein>
    <submittedName>
        <fullName evidence="1">Uncharacterized protein</fullName>
    </submittedName>
</protein>
<dbReference type="Proteomes" id="UP000248544">
    <property type="component" value="Unassembled WGS sequence"/>
</dbReference>
<reference evidence="1 2" key="1">
    <citation type="submission" date="2018-01" db="EMBL/GenBank/DDBJ databases">
        <title>Draft genome sequence of Sphaerisporangium sp. 7K107.</title>
        <authorList>
            <person name="Sahin N."/>
            <person name="Saygin H."/>
            <person name="Ay H."/>
        </authorList>
    </citation>
    <scope>NUCLEOTIDE SEQUENCE [LARGE SCALE GENOMIC DNA]</scope>
    <source>
        <strain evidence="1 2">7K107</strain>
    </source>
</reference>
<proteinExistence type="predicted"/>
<keyword evidence="2" id="KW-1185">Reference proteome</keyword>
<sequence>MLMWTYALGAEVFGEVDSFAFVVGWETARPAPFARAYRDPRFRAFTVCPGCAGSGEARTGPAVRPATPAPKCRGCGGHGRVKRRGIRSV</sequence>